<keyword evidence="15" id="KW-1185">Reference proteome</keyword>
<dbReference type="PANTHER" id="PTHR13822">
    <property type="entry name" value="ATP SYNTHASE DELTA/EPSILON CHAIN"/>
    <property type="match status" value="1"/>
</dbReference>
<comment type="subunit">
    <text evidence="10 11">F-type ATPases have 2 components, CF(1) - the catalytic core - and CF(0) - the membrane proton channel. CF(1) has five subunits: alpha(3), beta(3), gamma(1), delta(1), epsilon(1). CF(0) has three main subunits: a, b and c.</text>
</comment>
<dbReference type="GO" id="GO:0005886">
    <property type="term" value="C:plasma membrane"/>
    <property type="evidence" value="ECO:0007669"/>
    <property type="project" value="UniProtKB-SubCell"/>
</dbReference>
<keyword evidence="9 10" id="KW-0066">ATP synthesis</keyword>
<dbReference type="NCBIfam" id="NF001851">
    <property type="entry name" value="PRK00571.2-4"/>
    <property type="match status" value="1"/>
</dbReference>
<evidence type="ECO:0000256" key="1">
    <source>
        <dbReference type="ARBA" id="ARBA00003543"/>
    </source>
</evidence>
<evidence type="ECO:0000313" key="14">
    <source>
        <dbReference type="EMBL" id="PWR24275.1"/>
    </source>
</evidence>
<sequence length="132" mass="13836">MADKVHFELVSPERRLFSADVEMVVVPGSEGDFAVLPDHAPFVALLRAGVVEVHDAGKTSARLFVRGGFAQVTPAGLTVLAEEAIDLAVATKDVLAARLADAEANLAAAADDAQRILAESQVTAFRQVLEAA</sequence>
<keyword evidence="14" id="KW-0378">Hydrolase</keyword>
<evidence type="ECO:0000256" key="7">
    <source>
        <dbReference type="ARBA" id="ARBA00023136"/>
    </source>
</evidence>
<dbReference type="Pfam" id="PF02823">
    <property type="entry name" value="ATP-synt_DE_N"/>
    <property type="match status" value="1"/>
</dbReference>
<dbReference type="GO" id="GO:0046933">
    <property type="term" value="F:proton-transporting ATP synthase activity, rotational mechanism"/>
    <property type="evidence" value="ECO:0007669"/>
    <property type="project" value="UniProtKB-UniRule"/>
</dbReference>
<evidence type="ECO:0000313" key="15">
    <source>
        <dbReference type="Proteomes" id="UP000245461"/>
    </source>
</evidence>
<organism evidence="14 15">
    <name type="scientific">Zavarzinia aquatilis</name>
    <dbReference type="NCBI Taxonomy" id="2211142"/>
    <lineage>
        <taxon>Bacteria</taxon>
        <taxon>Pseudomonadati</taxon>
        <taxon>Pseudomonadota</taxon>
        <taxon>Alphaproteobacteria</taxon>
        <taxon>Rhodospirillales</taxon>
        <taxon>Zavarziniaceae</taxon>
        <taxon>Zavarzinia</taxon>
    </lineage>
</organism>
<evidence type="ECO:0000256" key="9">
    <source>
        <dbReference type="ARBA" id="ARBA00023310"/>
    </source>
</evidence>
<evidence type="ECO:0000256" key="6">
    <source>
        <dbReference type="ARBA" id="ARBA00023065"/>
    </source>
</evidence>
<dbReference type="AlphaFoldDB" id="A0A317EGD6"/>
<evidence type="ECO:0000256" key="5">
    <source>
        <dbReference type="ARBA" id="ARBA00022781"/>
    </source>
</evidence>
<reference evidence="14 15" key="1">
    <citation type="submission" date="2018-05" db="EMBL/GenBank/DDBJ databases">
        <title>Zavarzinia sp. HR-AS.</title>
        <authorList>
            <person name="Lee Y."/>
            <person name="Jeon C.O."/>
        </authorList>
    </citation>
    <scope>NUCLEOTIDE SEQUENCE [LARGE SCALE GENOMIC DNA]</scope>
    <source>
        <strain evidence="14 15">HR-AS</strain>
    </source>
</reference>
<dbReference type="CDD" id="cd12152">
    <property type="entry name" value="F1-ATPase_delta"/>
    <property type="match status" value="1"/>
</dbReference>
<feature type="domain" description="ATP synthase F1 complex delta/epsilon subunit N-terminal" evidence="13">
    <location>
        <begin position="6"/>
        <end position="84"/>
    </location>
</feature>
<dbReference type="HAMAP" id="MF_00530">
    <property type="entry name" value="ATP_synth_epsil_bac"/>
    <property type="match status" value="1"/>
</dbReference>
<dbReference type="InterPro" id="IPR020546">
    <property type="entry name" value="ATP_synth_F1_dsu/esu_N"/>
</dbReference>
<dbReference type="SUPFAM" id="SSF51344">
    <property type="entry name" value="Epsilon subunit of F1F0-ATP synthase N-terminal domain"/>
    <property type="match status" value="1"/>
</dbReference>
<name>A0A317EGD6_9PROT</name>
<dbReference type="EMBL" id="QGLE01000004">
    <property type="protein sequence ID" value="PWR24275.1"/>
    <property type="molecule type" value="Genomic_DNA"/>
</dbReference>
<dbReference type="Proteomes" id="UP000245461">
    <property type="component" value="Unassembled WGS sequence"/>
</dbReference>
<dbReference type="RefSeq" id="WP_109904942.1">
    <property type="nucleotide sequence ID" value="NZ_QGLE01000004.1"/>
</dbReference>
<evidence type="ECO:0000256" key="11">
    <source>
        <dbReference type="RuleBase" id="RU003656"/>
    </source>
</evidence>
<dbReference type="NCBIfam" id="NF009983">
    <property type="entry name" value="PRK13449.1"/>
    <property type="match status" value="1"/>
</dbReference>
<dbReference type="InterPro" id="IPR036771">
    <property type="entry name" value="ATPsynth_dsu/esu_N"/>
</dbReference>
<dbReference type="GO" id="GO:0005524">
    <property type="term" value="F:ATP binding"/>
    <property type="evidence" value="ECO:0007669"/>
    <property type="project" value="UniProtKB-UniRule"/>
</dbReference>
<comment type="caution">
    <text evidence="14">The sequence shown here is derived from an EMBL/GenBank/DDBJ whole genome shotgun (WGS) entry which is preliminary data.</text>
</comment>
<protein>
    <recommendedName>
        <fullName evidence="10">ATP synthase epsilon chain</fullName>
    </recommendedName>
    <alternativeName>
        <fullName evidence="10">ATP synthase F1 sector epsilon subunit</fullName>
    </alternativeName>
    <alternativeName>
        <fullName evidence="10">F-ATPase epsilon subunit</fullName>
    </alternativeName>
</protein>
<dbReference type="NCBIfam" id="TIGR01216">
    <property type="entry name" value="ATP_synt_epsi"/>
    <property type="match status" value="1"/>
</dbReference>
<comment type="similarity">
    <text evidence="3 10 11">Belongs to the ATPase epsilon chain family.</text>
</comment>
<evidence type="ECO:0000256" key="4">
    <source>
        <dbReference type="ARBA" id="ARBA00022448"/>
    </source>
</evidence>
<keyword evidence="4 10" id="KW-0813">Transport</keyword>
<evidence type="ECO:0000256" key="12">
    <source>
        <dbReference type="SAM" id="Coils"/>
    </source>
</evidence>
<keyword evidence="5 10" id="KW-0375">Hydrogen ion transport</keyword>
<accession>A0A317EGD6</accession>
<keyword evidence="8 10" id="KW-0139">CF(1)</keyword>
<keyword evidence="10" id="KW-1003">Cell membrane</keyword>
<keyword evidence="12" id="KW-0175">Coiled coil</keyword>
<keyword evidence="6 10" id="KW-0406">Ion transport</keyword>
<dbReference type="InterPro" id="IPR001469">
    <property type="entry name" value="ATP_synth_F1_dsu/esu"/>
</dbReference>
<dbReference type="GO" id="GO:0045259">
    <property type="term" value="C:proton-transporting ATP synthase complex"/>
    <property type="evidence" value="ECO:0007669"/>
    <property type="project" value="UniProtKB-KW"/>
</dbReference>
<dbReference type="PANTHER" id="PTHR13822:SF10">
    <property type="entry name" value="ATP SYNTHASE EPSILON CHAIN, CHLOROPLASTIC"/>
    <property type="match status" value="1"/>
</dbReference>
<dbReference type="GO" id="GO:0012505">
    <property type="term" value="C:endomembrane system"/>
    <property type="evidence" value="ECO:0007669"/>
    <property type="project" value="UniProtKB-SubCell"/>
</dbReference>
<evidence type="ECO:0000256" key="2">
    <source>
        <dbReference type="ARBA" id="ARBA00004184"/>
    </source>
</evidence>
<dbReference type="GO" id="GO:0016787">
    <property type="term" value="F:hydrolase activity"/>
    <property type="evidence" value="ECO:0007669"/>
    <property type="project" value="UniProtKB-KW"/>
</dbReference>
<feature type="coiled-coil region" evidence="12">
    <location>
        <begin position="92"/>
        <end position="119"/>
    </location>
</feature>
<dbReference type="OrthoDB" id="9799969at2"/>
<dbReference type="Gene3D" id="2.60.15.10">
    <property type="entry name" value="F0F1 ATP synthase delta/epsilon subunit, N-terminal"/>
    <property type="match status" value="1"/>
</dbReference>
<comment type="function">
    <text evidence="1 10">Produces ATP from ADP in the presence of a proton gradient across the membrane.</text>
</comment>
<proteinExistence type="inferred from homology"/>
<keyword evidence="7 10" id="KW-0472">Membrane</keyword>
<evidence type="ECO:0000256" key="8">
    <source>
        <dbReference type="ARBA" id="ARBA00023196"/>
    </source>
</evidence>
<evidence type="ECO:0000256" key="10">
    <source>
        <dbReference type="HAMAP-Rule" id="MF_00530"/>
    </source>
</evidence>
<comment type="subcellular location">
    <subcellularLocation>
        <location evidence="10">Cell membrane</location>
        <topology evidence="10">Peripheral membrane protein</topology>
    </subcellularLocation>
    <subcellularLocation>
        <location evidence="2">Endomembrane system</location>
        <topology evidence="2">Peripheral membrane protein</topology>
    </subcellularLocation>
</comment>
<evidence type="ECO:0000259" key="13">
    <source>
        <dbReference type="Pfam" id="PF02823"/>
    </source>
</evidence>
<gene>
    <name evidence="10 14" type="primary">atpC</name>
    <name evidence="14" type="ORF">DKG74_09160</name>
</gene>
<evidence type="ECO:0000256" key="3">
    <source>
        <dbReference type="ARBA" id="ARBA00005712"/>
    </source>
</evidence>